<keyword evidence="1" id="KW-1133">Transmembrane helix</keyword>
<dbReference type="AlphaFoldDB" id="A0A0H5R2P6"/>
<keyword evidence="1" id="KW-0472">Membrane</keyword>
<sequence>MQLSFLISIIYVANSMVITNKGSIWVSSRPSPFVILLSVIICCINFVARKYEYVCGYLFQYYNLLLKVALYFAFIFVFPYDVEQGTLAYSRYEESSWEGNDRRINFIQFMFLYII</sequence>
<dbReference type="EMBL" id="HACM01008042">
    <property type="protein sequence ID" value="CRZ08484.1"/>
    <property type="molecule type" value="Transcribed_RNA"/>
</dbReference>
<protein>
    <submittedName>
        <fullName evidence="2">Uncharacterized protein</fullName>
    </submittedName>
</protein>
<dbReference type="EMBL" id="HACM01008041">
    <property type="protein sequence ID" value="CRZ08483.1"/>
    <property type="molecule type" value="Transcribed_RNA"/>
</dbReference>
<accession>A0A0H5R2P6</accession>
<feature type="transmembrane region" description="Helical" evidence="1">
    <location>
        <begin position="31"/>
        <end position="48"/>
    </location>
</feature>
<organism evidence="2">
    <name type="scientific">Spongospora subterranea</name>
    <dbReference type="NCBI Taxonomy" id="70186"/>
    <lineage>
        <taxon>Eukaryota</taxon>
        <taxon>Sar</taxon>
        <taxon>Rhizaria</taxon>
        <taxon>Endomyxa</taxon>
        <taxon>Phytomyxea</taxon>
        <taxon>Plasmodiophorida</taxon>
        <taxon>Plasmodiophoridae</taxon>
        <taxon>Spongospora</taxon>
    </lineage>
</organism>
<keyword evidence="1" id="KW-0812">Transmembrane</keyword>
<evidence type="ECO:0000313" key="2">
    <source>
        <dbReference type="EMBL" id="CRZ08483.1"/>
    </source>
</evidence>
<name>A0A0H5R2P6_9EUKA</name>
<feature type="transmembrane region" description="Helical" evidence="1">
    <location>
        <begin position="60"/>
        <end position="80"/>
    </location>
</feature>
<reference evidence="2" key="1">
    <citation type="submission" date="2015-04" db="EMBL/GenBank/DDBJ databases">
        <title>The genome sequence of the plant pathogenic Rhizarian Plasmodiophora brassicae reveals insights in its biotrophic life cycle and the origin of chitin synthesis.</title>
        <authorList>
            <person name="Schwelm A."/>
            <person name="Fogelqvist J."/>
            <person name="Knaust A."/>
            <person name="Julke S."/>
            <person name="Lilja T."/>
            <person name="Dhandapani V."/>
            <person name="Bonilla-Rosso G."/>
            <person name="Karlsson M."/>
            <person name="Shevchenko A."/>
            <person name="Choi S.R."/>
            <person name="Kim H.G."/>
            <person name="Park J.Y."/>
            <person name="Lim Y.P."/>
            <person name="Ludwig-Muller J."/>
            <person name="Dixelius C."/>
        </authorList>
    </citation>
    <scope>NUCLEOTIDE SEQUENCE</scope>
    <source>
        <tissue evidence="2">Potato root galls</tissue>
    </source>
</reference>
<evidence type="ECO:0000256" key="1">
    <source>
        <dbReference type="SAM" id="Phobius"/>
    </source>
</evidence>
<proteinExistence type="predicted"/>